<keyword evidence="2" id="KW-0677">Repeat</keyword>
<evidence type="ECO:0000256" key="1">
    <source>
        <dbReference type="ARBA" id="ARBA00022614"/>
    </source>
</evidence>
<dbReference type="SMART" id="SM00369">
    <property type="entry name" value="LRR_TYP"/>
    <property type="match status" value="13"/>
</dbReference>
<dbReference type="Pfam" id="PF13855">
    <property type="entry name" value="LRR_8"/>
    <property type="match status" value="4"/>
</dbReference>
<evidence type="ECO:0000256" key="3">
    <source>
        <dbReference type="SAM" id="SignalP"/>
    </source>
</evidence>
<proteinExistence type="predicted"/>
<evidence type="ECO:0000256" key="2">
    <source>
        <dbReference type="ARBA" id="ARBA00022737"/>
    </source>
</evidence>
<organism evidence="4 5">
    <name type="scientific">Poecilia reticulata</name>
    <name type="common">Guppy</name>
    <name type="synonym">Acanthophacelus reticulatus</name>
    <dbReference type="NCBI Taxonomy" id="8081"/>
    <lineage>
        <taxon>Eukaryota</taxon>
        <taxon>Metazoa</taxon>
        <taxon>Chordata</taxon>
        <taxon>Craniata</taxon>
        <taxon>Vertebrata</taxon>
        <taxon>Euteleostomi</taxon>
        <taxon>Actinopterygii</taxon>
        <taxon>Neopterygii</taxon>
        <taxon>Teleostei</taxon>
        <taxon>Neoteleostei</taxon>
        <taxon>Acanthomorphata</taxon>
        <taxon>Ovalentaria</taxon>
        <taxon>Atherinomorphae</taxon>
        <taxon>Cyprinodontiformes</taxon>
        <taxon>Poeciliidae</taxon>
        <taxon>Poeciliinae</taxon>
        <taxon>Poecilia</taxon>
    </lineage>
</organism>
<dbReference type="SUPFAM" id="SSF52058">
    <property type="entry name" value="L domain-like"/>
    <property type="match status" value="2"/>
</dbReference>
<reference evidence="4" key="3">
    <citation type="submission" date="2025-09" db="UniProtKB">
        <authorList>
            <consortium name="Ensembl"/>
        </authorList>
    </citation>
    <scope>IDENTIFICATION</scope>
    <source>
        <strain evidence="4">Guanapo</strain>
    </source>
</reference>
<dbReference type="PANTHER" id="PTHR24369:SF213">
    <property type="entry name" value="INSULIN LIKE GROWTH FACTOR BINDING PROTEIN ACID LABILE SUBUNIT"/>
    <property type="match status" value="1"/>
</dbReference>
<evidence type="ECO:0000313" key="4">
    <source>
        <dbReference type="Ensembl" id="ENSPREP00000025647.1"/>
    </source>
</evidence>
<dbReference type="InterPro" id="IPR050541">
    <property type="entry name" value="LRR_TM_domain-containing"/>
</dbReference>
<keyword evidence="5" id="KW-1185">Reference proteome</keyword>
<accession>A0A3P9PUR2</accession>
<feature type="signal peptide" evidence="3">
    <location>
        <begin position="1"/>
        <end position="22"/>
    </location>
</feature>
<dbReference type="Ensembl" id="ENSPRET00000025903.1">
    <property type="protein sequence ID" value="ENSPREP00000025647.1"/>
    <property type="gene ID" value="ENSPREG00000017064.1"/>
</dbReference>
<dbReference type="InterPro" id="IPR001611">
    <property type="entry name" value="Leu-rich_rpt"/>
</dbReference>
<dbReference type="InterPro" id="IPR032675">
    <property type="entry name" value="LRR_dom_sf"/>
</dbReference>
<reference evidence="5" key="1">
    <citation type="submission" date="2013-11" db="EMBL/GenBank/DDBJ databases">
        <title>The genomic landscape of the Guanapo guppy.</title>
        <authorList>
            <person name="Kuenstner A."/>
            <person name="Dreyer C."/>
        </authorList>
    </citation>
    <scope>NUCLEOTIDE SEQUENCE</scope>
    <source>
        <strain evidence="5">Guanapo</strain>
    </source>
</reference>
<evidence type="ECO:0000313" key="5">
    <source>
        <dbReference type="Proteomes" id="UP000242638"/>
    </source>
</evidence>
<dbReference type="InterPro" id="IPR003591">
    <property type="entry name" value="Leu-rich_rpt_typical-subtyp"/>
</dbReference>
<dbReference type="Pfam" id="PF13516">
    <property type="entry name" value="LRR_6"/>
    <property type="match status" value="1"/>
</dbReference>
<sequence>GVSGRSLVRLFCLLLHINLSLTYSLKNCSILYEDSPSAGVSVDCANRDLVSVPDDIPKEAVSIELRGNSIHKITEDFRGMTRLRYLGLRKSGITSVDDGCFNDLVSLETLVMRNNDLSALTANMFQGLSNLTTLDLSSSGIYFIHRSAFRFLTSLKVLNLDYNTLSLRCNELSSFESKNVLLNKSSSLQQLFISGDSLRKFSITTPIFPHLQVVELSTCLTPTKLKWYISDKTLLENITQFYVDEDAFSLKGVQNVMQNLISLRHFKINTVVSWIKRGLLSAVCKIQSLRRLDLFHNKINNMTLKLAPCSQLTELYLQQTNLDELTNGSIQSMKTLQVLNMSDNKLTRVSYDIRSLAFLKILHLDNNFISKLSCEDFKNTTRLVELNLNTNQIPSLERCVLEHLTELKHLDLGYNKLRAFGDTFKVALHKLEFLDMSENDIDELFSNAFEGLQSLRHLKMASDDLTLMKSETFPELRNLVDLNLLKSLTVIGCTDLPFHLQSLKEMLEAMGHLEAFEAVDVFEEAPDVDTFQFNPHLRSLTLTNTDMSNLKPELFRPIPNLQRLDLTNSMLRSMGFLLQANLSALKYLKLTDNKIIMINESVWEALPSLTYLDLSYNLFTCDCSNAGFIQWVKTNKQTQVLCTPLYKNKKHLLSVSYYTVTTFNK</sequence>
<dbReference type="GeneTree" id="ENSGT00940000164427"/>
<protein>
    <submittedName>
        <fullName evidence="4">Uncharacterized protein</fullName>
    </submittedName>
</protein>
<keyword evidence="1" id="KW-0433">Leucine-rich repeat</keyword>
<dbReference type="Gene3D" id="3.80.10.10">
    <property type="entry name" value="Ribonuclease Inhibitor"/>
    <property type="match status" value="3"/>
</dbReference>
<reference evidence="4" key="2">
    <citation type="submission" date="2025-08" db="UniProtKB">
        <authorList>
            <consortium name="Ensembl"/>
        </authorList>
    </citation>
    <scope>IDENTIFICATION</scope>
    <source>
        <strain evidence="4">Guanapo</strain>
    </source>
</reference>
<dbReference type="PANTHER" id="PTHR24369">
    <property type="entry name" value="ANTIGEN BSP, PUTATIVE-RELATED"/>
    <property type="match status" value="1"/>
</dbReference>
<feature type="chain" id="PRO_5018286016" evidence="3">
    <location>
        <begin position="23"/>
        <end position="665"/>
    </location>
</feature>
<dbReference type="Proteomes" id="UP000242638">
    <property type="component" value="Unassembled WGS sequence"/>
</dbReference>
<keyword evidence="3" id="KW-0732">Signal</keyword>
<name>A0A3P9PUR2_POERE</name>
<dbReference type="GO" id="GO:0005886">
    <property type="term" value="C:plasma membrane"/>
    <property type="evidence" value="ECO:0007669"/>
    <property type="project" value="TreeGrafter"/>
</dbReference>
<dbReference type="AlphaFoldDB" id="A0A3P9PUR2"/>